<evidence type="ECO:0000313" key="13">
    <source>
        <dbReference type="EMBL" id="OAY26829.1"/>
    </source>
</evidence>
<evidence type="ECO:0000256" key="4">
    <source>
        <dbReference type="ARBA" id="ARBA00016856"/>
    </source>
</evidence>
<feature type="compositionally biased region" description="Polar residues" evidence="11">
    <location>
        <begin position="184"/>
        <end position="193"/>
    </location>
</feature>
<feature type="compositionally biased region" description="Basic residues" evidence="11">
    <location>
        <begin position="69"/>
        <end position="85"/>
    </location>
</feature>
<dbReference type="PANTHER" id="PTHR13135">
    <property type="entry name" value="CYTOSOLIC RESINIFERATOXIN BINDING PROTEIN RBP-26"/>
    <property type="match status" value="1"/>
</dbReference>
<feature type="region of interest" description="Disordered" evidence="11">
    <location>
        <begin position="1"/>
        <end position="89"/>
    </location>
</feature>
<keyword evidence="9" id="KW-0539">Nucleus</keyword>
<name>A0A2C9UAT1_MANES</name>
<evidence type="ECO:0000256" key="8">
    <source>
        <dbReference type="ARBA" id="ARBA00022927"/>
    </source>
</evidence>
<keyword evidence="14" id="KW-1185">Reference proteome</keyword>
<dbReference type="EMBL" id="CM004402">
    <property type="protein sequence ID" value="OAY26829.1"/>
    <property type="molecule type" value="Genomic_DNA"/>
</dbReference>
<feature type="region of interest" description="Disordered" evidence="11">
    <location>
        <begin position="184"/>
        <end position="263"/>
    </location>
</feature>
<comment type="subcellular location">
    <subcellularLocation>
        <location evidence="2">Cytoplasm</location>
    </subcellularLocation>
    <subcellularLocation>
        <location evidence="1">Nucleus</location>
    </subcellularLocation>
</comment>
<proteinExistence type="inferred from homology"/>
<feature type="compositionally biased region" description="Basic and acidic residues" evidence="11">
    <location>
        <begin position="35"/>
        <end position="45"/>
    </location>
</feature>
<keyword evidence="5" id="KW-0813">Transport</keyword>
<dbReference type="InterPro" id="IPR019385">
    <property type="entry name" value="PHAX_RNA-binding_domain"/>
</dbReference>
<sequence>MEEGESVLEAIYEEDDILEEAEDVEMADVEEGELVEPKSQIDHGKSNGGGDGGGGGSACVSGNEASQSKNRRRRENKKRNRKKRGSLGPNVTDINRFVIDTCRRLKEKKSYMVYTAVSCLGVSALSDMVKEVDAIQACGGQMTADGRRCRTGGGILWNILKTREPMAYKEIMKKSKDFEKQLKQPNIRQAPQQNKEDSSQETTFSLTDKVASNGPDGSQVAPQNQHEQYNAEQKLRSVHDRMRVPVSYDDLLDNDPKNNSASA</sequence>
<dbReference type="OMA" id="NQVPHSK"/>
<evidence type="ECO:0000256" key="2">
    <source>
        <dbReference type="ARBA" id="ARBA00004496"/>
    </source>
</evidence>
<evidence type="ECO:0000313" key="14">
    <source>
        <dbReference type="Proteomes" id="UP000091857"/>
    </source>
</evidence>
<dbReference type="GO" id="GO:0003723">
    <property type="term" value="F:RNA binding"/>
    <property type="evidence" value="ECO:0007669"/>
    <property type="project" value="UniProtKB-KW"/>
</dbReference>
<dbReference type="PANTHER" id="PTHR13135:SF0">
    <property type="entry name" value="PHOSPHORYLATED ADAPTER RNA EXPORT PROTEIN"/>
    <property type="match status" value="1"/>
</dbReference>
<feature type="compositionally biased region" description="Polar residues" evidence="11">
    <location>
        <begin position="220"/>
        <end position="231"/>
    </location>
</feature>
<reference evidence="14" key="1">
    <citation type="journal article" date="2016" name="Nat. Biotechnol.">
        <title>Sequencing wild and cultivated cassava and related species reveals extensive interspecific hybridization and genetic diversity.</title>
        <authorList>
            <person name="Bredeson J.V."/>
            <person name="Lyons J.B."/>
            <person name="Prochnik S.E."/>
            <person name="Wu G.A."/>
            <person name="Ha C.M."/>
            <person name="Edsinger-Gonzales E."/>
            <person name="Grimwood J."/>
            <person name="Schmutz J."/>
            <person name="Rabbi I.Y."/>
            <person name="Egesi C."/>
            <person name="Nauluvula P."/>
            <person name="Lebot V."/>
            <person name="Ndunguru J."/>
            <person name="Mkamilo G."/>
            <person name="Bart R.S."/>
            <person name="Setter T.L."/>
            <person name="Gleadow R.M."/>
            <person name="Kulakow P."/>
            <person name="Ferguson M.E."/>
            <person name="Rounsley S."/>
            <person name="Rokhsar D.S."/>
        </authorList>
    </citation>
    <scope>NUCLEOTIDE SEQUENCE [LARGE SCALE GENOMIC DNA]</scope>
    <source>
        <strain evidence="14">cv. AM560-2</strain>
    </source>
</reference>
<dbReference type="Pfam" id="PF10258">
    <property type="entry name" value="PHAX_RNA-bd"/>
    <property type="match status" value="1"/>
</dbReference>
<keyword evidence="6" id="KW-0963">Cytoplasm</keyword>
<evidence type="ECO:0000256" key="10">
    <source>
        <dbReference type="ARBA" id="ARBA00030834"/>
    </source>
</evidence>
<evidence type="ECO:0000256" key="6">
    <source>
        <dbReference type="ARBA" id="ARBA00022490"/>
    </source>
</evidence>
<protein>
    <recommendedName>
        <fullName evidence="4">Phosphorylated adapter RNA export protein</fullName>
    </recommendedName>
    <alternativeName>
        <fullName evidence="10">RNA U small nuclear RNA export adapter protein</fullName>
    </alternativeName>
</protein>
<evidence type="ECO:0000256" key="11">
    <source>
        <dbReference type="SAM" id="MobiDB-lite"/>
    </source>
</evidence>
<organism evidence="13 14">
    <name type="scientific">Manihot esculenta</name>
    <name type="common">Cassava</name>
    <name type="synonym">Jatropha manihot</name>
    <dbReference type="NCBI Taxonomy" id="3983"/>
    <lineage>
        <taxon>Eukaryota</taxon>
        <taxon>Viridiplantae</taxon>
        <taxon>Streptophyta</taxon>
        <taxon>Embryophyta</taxon>
        <taxon>Tracheophyta</taxon>
        <taxon>Spermatophyta</taxon>
        <taxon>Magnoliopsida</taxon>
        <taxon>eudicotyledons</taxon>
        <taxon>Gunneridae</taxon>
        <taxon>Pentapetalae</taxon>
        <taxon>rosids</taxon>
        <taxon>fabids</taxon>
        <taxon>Malpighiales</taxon>
        <taxon>Euphorbiaceae</taxon>
        <taxon>Crotonoideae</taxon>
        <taxon>Manihoteae</taxon>
        <taxon>Manihot</taxon>
    </lineage>
</organism>
<evidence type="ECO:0000259" key="12">
    <source>
        <dbReference type="Pfam" id="PF10258"/>
    </source>
</evidence>
<dbReference type="GO" id="GO:0005737">
    <property type="term" value="C:cytoplasm"/>
    <property type="evidence" value="ECO:0007669"/>
    <property type="project" value="UniProtKB-SubCell"/>
</dbReference>
<dbReference type="OrthoDB" id="20573at2759"/>
<feature type="compositionally biased region" description="Basic and acidic residues" evidence="11">
    <location>
        <begin position="233"/>
        <end position="243"/>
    </location>
</feature>
<dbReference type="Gramene" id="Manes.16G077900.1.v8.1">
    <property type="protein sequence ID" value="Manes.16G077900.1.v8.1.CDS"/>
    <property type="gene ID" value="Manes.16G077900.v8.1"/>
</dbReference>
<dbReference type="Gene3D" id="1.10.10.1440">
    <property type="entry name" value="PHAX RNA-binding domain"/>
    <property type="match status" value="1"/>
</dbReference>
<dbReference type="InterPro" id="IPR039047">
    <property type="entry name" value="PHAX"/>
</dbReference>
<evidence type="ECO:0000256" key="9">
    <source>
        <dbReference type="ARBA" id="ARBA00023242"/>
    </source>
</evidence>
<feature type="domain" description="Phosphorylated adapter RNA export protein RNA-binding" evidence="12">
    <location>
        <begin position="98"/>
        <end position="176"/>
    </location>
</feature>
<evidence type="ECO:0000256" key="3">
    <source>
        <dbReference type="ARBA" id="ARBA00006094"/>
    </source>
</evidence>
<gene>
    <name evidence="13" type="ORF">MANES_16G077900v8</name>
</gene>
<keyword evidence="8" id="KW-0653">Protein transport</keyword>
<evidence type="ECO:0000256" key="5">
    <source>
        <dbReference type="ARBA" id="ARBA00022448"/>
    </source>
</evidence>
<feature type="compositionally biased region" description="Gly residues" evidence="11">
    <location>
        <begin position="46"/>
        <end position="57"/>
    </location>
</feature>
<dbReference type="GO" id="GO:0006408">
    <property type="term" value="P:snRNA export from nucleus"/>
    <property type="evidence" value="ECO:0007669"/>
    <property type="project" value="InterPro"/>
</dbReference>
<comment type="caution">
    <text evidence="13">The sequence shown here is derived from an EMBL/GenBank/DDBJ whole genome shotgun (WGS) entry which is preliminary data.</text>
</comment>
<dbReference type="GO" id="GO:0015031">
    <property type="term" value="P:protein transport"/>
    <property type="evidence" value="ECO:0007669"/>
    <property type="project" value="UniProtKB-KW"/>
</dbReference>
<dbReference type="InterPro" id="IPR038092">
    <property type="entry name" value="PHAX_RNA-binding_sf"/>
</dbReference>
<accession>A0A2C9UAT1</accession>
<keyword evidence="7" id="KW-0694">RNA-binding</keyword>
<dbReference type="Proteomes" id="UP000091857">
    <property type="component" value="Chromosome 16"/>
</dbReference>
<feature type="compositionally biased region" description="Acidic residues" evidence="11">
    <location>
        <begin position="1"/>
        <end position="34"/>
    </location>
</feature>
<evidence type="ECO:0000256" key="7">
    <source>
        <dbReference type="ARBA" id="ARBA00022884"/>
    </source>
</evidence>
<dbReference type="GO" id="GO:0005634">
    <property type="term" value="C:nucleus"/>
    <property type="evidence" value="ECO:0007669"/>
    <property type="project" value="UniProtKB-SubCell"/>
</dbReference>
<dbReference type="AlphaFoldDB" id="A0A2C9UAT1"/>
<dbReference type="STRING" id="3983.A0A2C9UAT1"/>
<evidence type="ECO:0000256" key="1">
    <source>
        <dbReference type="ARBA" id="ARBA00004123"/>
    </source>
</evidence>
<comment type="similarity">
    <text evidence="3">Belongs to the PHAX family.</text>
</comment>